<name>A0A9D1RHZ9_9BACT</name>
<accession>A0A9D1RHZ9</accession>
<comment type="caution">
    <text evidence="1">The sequence shown here is derived from an EMBL/GenBank/DDBJ whole genome shotgun (WGS) entry which is preliminary data.</text>
</comment>
<reference evidence="1" key="2">
    <citation type="submission" date="2021-04" db="EMBL/GenBank/DDBJ databases">
        <authorList>
            <person name="Gilroy R."/>
        </authorList>
    </citation>
    <scope>NUCLEOTIDE SEQUENCE</scope>
    <source>
        <strain evidence="1">Gambia16-930</strain>
    </source>
</reference>
<dbReference type="EMBL" id="DXGG01000221">
    <property type="protein sequence ID" value="HIW87999.1"/>
    <property type="molecule type" value="Genomic_DNA"/>
</dbReference>
<dbReference type="Proteomes" id="UP000824267">
    <property type="component" value="Unassembled WGS sequence"/>
</dbReference>
<proteinExistence type="predicted"/>
<sequence length="103" mass="11538">MEQQEEKKGQLDIELTPDVAQGVYSNLQLIQHSPTEFVLDFIQIMPGVPKAQVKSRVILSPIHAKKLLSALQDNINKYERTHGTISDMQASSSYEMINPMGKA</sequence>
<protein>
    <submittedName>
        <fullName evidence="1">DUF3467 domain-containing protein</fullName>
    </submittedName>
</protein>
<dbReference type="InterPro" id="IPR021857">
    <property type="entry name" value="DUF3467"/>
</dbReference>
<dbReference type="Pfam" id="PF11950">
    <property type="entry name" value="DUF3467"/>
    <property type="match status" value="1"/>
</dbReference>
<dbReference type="AlphaFoldDB" id="A0A9D1RHZ9"/>
<reference evidence="1" key="1">
    <citation type="journal article" date="2021" name="PeerJ">
        <title>Extensive microbial diversity within the chicken gut microbiome revealed by metagenomics and culture.</title>
        <authorList>
            <person name="Gilroy R."/>
            <person name="Ravi A."/>
            <person name="Getino M."/>
            <person name="Pursley I."/>
            <person name="Horton D.L."/>
            <person name="Alikhan N.F."/>
            <person name="Baker D."/>
            <person name="Gharbi K."/>
            <person name="Hall N."/>
            <person name="Watson M."/>
            <person name="Adriaenssens E.M."/>
            <person name="Foster-Nyarko E."/>
            <person name="Jarju S."/>
            <person name="Secka A."/>
            <person name="Antonio M."/>
            <person name="Oren A."/>
            <person name="Chaudhuri R.R."/>
            <person name="La Ragione R."/>
            <person name="Hildebrand F."/>
            <person name="Pallen M.J."/>
        </authorList>
    </citation>
    <scope>NUCLEOTIDE SEQUENCE</scope>
    <source>
        <strain evidence="1">Gambia16-930</strain>
    </source>
</reference>
<gene>
    <name evidence="1" type="ORF">IAC47_06980</name>
</gene>
<organism evidence="1 2">
    <name type="scientific">Candidatus Onthomorpha intestinigallinarum</name>
    <dbReference type="NCBI Taxonomy" id="2840880"/>
    <lineage>
        <taxon>Bacteria</taxon>
        <taxon>Pseudomonadati</taxon>
        <taxon>Bacteroidota</taxon>
        <taxon>Bacteroidia</taxon>
        <taxon>Bacteroidales</taxon>
        <taxon>Candidatus Onthomorpha</taxon>
    </lineage>
</organism>
<evidence type="ECO:0000313" key="2">
    <source>
        <dbReference type="Proteomes" id="UP000824267"/>
    </source>
</evidence>
<evidence type="ECO:0000313" key="1">
    <source>
        <dbReference type="EMBL" id="HIW87999.1"/>
    </source>
</evidence>